<dbReference type="Proteomes" id="UP000324222">
    <property type="component" value="Unassembled WGS sequence"/>
</dbReference>
<accession>A0A5B7GHF5</accession>
<reference evidence="2 3" key="1">
    <citation type="submission" date="2019-05" db="EMBL/GenBank/DDBJ databases">
        <title>Another draft genome of Portunus trituberculatus and its Hox gene families provides insights of decapod evolution.</title>
        <authorList>
            <person name="Jeong J.-H."/>
            <person name="Song I."/>
            <person name="Kim S."/>
            <person name="Choi T."/>
            <person name="Kim D."/>
            <person name="Ryu S."/>
            <person name="Kim W."/>
        </authorList>
    </citation>
    <scope>NUCLEOTIDE SEQUENCE [LARGE SCALE GENOMIC DNA]</scope>
    <source>
        <tissue evidence="2">Muscle</tissue>
    </source>
</reference>
<evidence type="ECO:0000313" key="2">
    <source>
        <dbReference type="EMBL" id="MPC56969.1"/>
    </source>
</evidence>
<organism evidence="2 3">
    <name type="scientific">Portunus trituberculatus</name>
    <name type="common">Swimming crab</name>
    <name type="synonym">Neptunus trituberculatus</name>
    <dbReference type="NCBI Taxonomy" id="210409"/>
    <lineage>
        <taxon>Eukaryota</taxon>
        <taxon>Metazoa</taxon>
        <taxon>Ecdysozoa</taxon>
        <taxon>Arthropoda</taxon>
        <taxon>Crustacea</taxon>
        <taxon>Multicrustacea</taxon>
        <taxon>Malacostraca</taxon>
        <taxon>Eumalacostraca</taxon>
        <taxon>Eucarida</taxon>
        <taxon>Decapoda</taxon>
        <taxon>Pleocyemata</taxon>
        <taxon>Brachyura</taxon>
        <taxon>Eubrachyura</taxon>
        <taxon>Portunoidea</taxon>
        <taxon>Portunidae</taxon>
        <taxon>Portuninae</taxon>
        <taxon>Portunus</taxon>
    </lineage>
</organism>
<evidence type="ECO:0000313" key="3">
    <source>
        <dbReference type="Proteomes" id="UP000324222"/>
    </source>
</evidence>
<gene>
    <name evidence="2" type="ORF">E2C01_050937</name>
</gene>
<feature type="compositionally biased region" description="Polar residues" evidence="1">
    <location>
        <begin position="1"/>
        <end position="19"/>
    </location>
</feature>
<protein>
    <submittedName>
        <fullName evidence="2">Uncharacterized protein</fullName>
    </submittedName>
</protein>
<feature type="region of interest" description="Disordered" evidence="1">
    <location>
        <begin position="1"/>
        <end position="39"/>
    </location>
</feature>
<comment type="caution">
    <text evidence="2">The sequence shown here is derived from an EMBL/GenBank/DDBJ whole genome shotgun (WGS) entry which is preliminary data.</text>
</comment>
<evidence type="ECO:0000256" key="1">
    <source>
        <dbReference type="SAM" id="MobiDB-lite"/>
    </source>
</evidence>
<dbReference type="EMBL" id="VSRR010014390">
    <property type="protein sequence ID" value="MPC56969.1"/>
    <property type="molecule type" value="Genomic_DNA"/>
</dbReference>
<keyword evidence="3" id="KW-1185">Reference proteome</keyword>
<dbReference type="AlphaFoldDB" id="A0A5B7GHF5"/>
<sequence>MTMGGQQDPRNSKLASSPSPLKGILPAGPSSCATPHSSKYNGWKSLGKLKSGWVAEVWQQRDGTHAT</sequence>
<proteinExistence type="predicted"/>
<name>A0A5B7GHF5_PORTR</name>